<keyword evidence="1" id="KW-0614">Plasmid</keyword>
<dbReference type="RefSeq" id="WP_183068809.1">
    <property type="nucleotide sequence ID" value="NZ_CP102516.1"/>
</dbReference>
<name>A0ABY5Q9S4_9ACTN</name>
<evidence type="ECO:0000313" key="2">
    <source>
        <dbReference type="Proteomes" id="UP001057738"/>
    </source>
</evidence>
<geneLocation type="plasmid" evidence="1 2">
    <name>psa3239</name>
</geneLocation>
<sequence>MSPHTPRPISGIMDAVVTTTRDADGTLAFHLLVGPSDRPHECDRVEVTLDPEHARVLLGDTALILGPPAGRVPCRVGVEFNGPAPQR</sequence>
<gene>
    <name evidence="1" type="ORF">NRK68_35680</name>
</gene>
<dbReference type="GeneID" id="95578883"/>
<dbReference type="EMBL" id="CP102516">
    <property type="protein sequence ID" value="UUY52598.1"/>
    <property type="molecule type" value="Genomic_DNA"/>
</dbReference>
<dbReference type="Proteomes" id="UP001057738">
    <property type="component" value="Plasmid psa3239"/>
</dbReference>
<evidence type="ECO:0000313" key="1">
    <source>
        <dbReference type="EMBL" id="UUY52598.1"/>
    </source>
</evidence>
<organism evidence="1 2">
    <name type="scientific">Streptomyces yangpuensis</name>
    <dbReference type="NCBI Taxonomy" id="1648182"/>
    <lineage>
        <taxon>Bacteria</taxon>
        <taxon>Bacillati</taxon>
        <taxon>Actinomycetota</taxon>
        <taxon>Actinomycetes</taxon>
        <taxon>Kitasatosporales</taxon>
        <taxon>Streptomycetaceae</taxon>
        <taxon>Streptomyces</taxon>
    </lineage>
</organism>
<accession>A0ABY5Q9S4</accession>
<keyword evidence="2" id="KW-1185">Reference proteome</keyword>
<reference evidence="1" key="1">
    <citation type="submission" date="2022-08" db="EMBL/GenBank/DDBJ databases">
        <authorList>
            <person name="Tian L."/>
        </authorList>
    </citation>
    <scope>NUCLEOTIDE SEQUENCE</scope>
    <source>
        <strain evidence="1">CM253</strain>
        <plasmid evidence="1">psa3239</plasmid>
    </source>
</reference>
<proteinExistence type="predicted"/>
<protein>
    <submittedName>
        <fullName evidence="1">Uncharacterized protein</fullName>
    </submittedName>
</protein>